<comment type="caution">
    <text evidence="1">The sequence shown here is derived from an EMBL/GenBank/DDBJ whole genome shotgun (WGS) entry which is preliminary data.</text>
</comment>
<dbReference type="eggNOG" id="ENOG5033IIK">
    <property type="taxonomic scope" value="Bacteria"/>
</dbReference>
<dbReference type="OrthoDB" id="5460574at2"/>
<accession>S7UK86</accession>
<dbReference type="Proteomes" id="UP000014975">
    <property type="component" value="Unassembled WGS sequence"/>
</dbReference>
<organism evidence="1 2">
    <name type="scientific">Alkalidesulfovibrio alkalitolerans DSM 16529</name>
    <dbReference type="NCBI Taxonomy" id="1121439"/>
    <lineage>
        <taxon>Bacteria</taxon>
        <taxon>Pseudomonadati</taxon>
        <taxon>Thermodesulfobacteriota</taxon>
        <taxon>Desulfovibrionia</taxon>
        <taxon>Desulfovibrionales</taxon>
        <taxon>Desulfovibrionaceae</taxon>
        <taxon>Alkalidesulfovibrio</taxon>
    </lineage>
</organism>
<evidence type="ECO:0000313" key="1">
    <source>
        <dbReference type="EMBL" id="EPR34224.1"/>
    </source>
</evidence>
<sequence>MLNPEYLATLREYIESGKLEADFADGSQNKKYAILEFLEELMDVAELADETATRIIFKDSYLETLSGVKHQK</sequence>
<evidence type="ECO:0000313" key="2">
    <source>
        <dbReference type="Proteomes" id="UP000014975"/>
    </source>
</evidence>
<protein>
    <submittedName>
        <fullName evidence="1">Uncharacterized protein</fullName>
    </submittedName>
</protein>
<dbReference type="EMBL" id="ATHI01000014">
    <property type="protein sequence ID" value="EPR34224.1"/>
    <property type="molecule type" value="Genomic_DNA"/>
</dbReference>
<name>S7UK86_9BACT</name>
<dbReference type="PATRIC" id="fig|1121439.3.peg.1379"/>
<dbReference type="AlphaFoldDB" id="S7UK86"/>
<reference evidence="1 2" key="1">
    <citation type="journal article" date="2013" name="Genome Announc.">
        <title>Draft genome sequences for three mercury-methylating, sulfate-reducing bacteria.</title>
        <authorList>
            <person name="Brown S.D."/>
            <person name="Hurt R.A.Jr."/>
            <person name="Gilmour C.C."/>
            <person name="Elias D.A."/>
        </authorList>
    </citation>
    <scope>NUCLEOTIDE SEQUENCE [LARGE SCALE GENOMIC DNA]</scope>
    <source>
        <strain evidence="1 2">DSM 16529</strain>
    </source>
</reference>
<keyword evidence="2" id="KW-1185">Reference proteome</keyword>
<dbReference type="RefSeq" id="WP_020886828.1">
    <property type="nucleotide sequence ID" value="NZ_ATHI01000014.1"/>
</dbReference>
<proteinExistence type="predicted"/>
<gene>
    <name evidence="1" type="ORF">dsat_2863</name>
</gene>